<dbReference type="Pfam" id="PF01381">
    <property type="entry name" value="HTH_3"/>
    <property type="match status" value="2"/>
</dbReference>
<dbReference type="PROSITE" id="PS50943">
    <property type="entry name" value="HTH_CROC1"/>
    <property type="match status" value="2"/>
</dbReference>
<dbReference type="SMART" id="SM00530">
    <property type="entry name" value="HTH_XRE"/>
    <property type="match status" value="2"/>
</dbReference>
<dbReference type="GO" id="GO:0003677">
    <property type="term" value="F:DNA binding"/>
    <property type="evidence" value="ECO:0007669"/>
    <property type="project" value="UniProtKB-KW"/>
</dbReference>
<keyword evidence="3" id="KW-0614">Plasmid</keyword>
<dbReference type="CDD" id="cd00093">
    <property type="entry name" value="HTH_XRE"/>
    <property type="match status" value="2"/>
</dbReference>
<sequence>MSETNWPAAEIIKQRRKERRLNQTEVAEAANLVLRVYQRYERGEREPSFSTVVAIAQFLDIPLSELAEGYDLLPPTVVLPTNASAAAIADAIQNRRRQIGLTHANAAKAAGQSVEQYQRYESGAEMPPLDVAIAIASALDMPLPELAGIVPRPVDLNGQWWASFQGALDQSEMIDTFTVTVLQAGDRLLLDQNWRGELQLMGNEVLCGWYRPNGGPVRTRLGVFLWLPTHENYLYGQWSGVSTSNSVVSGWCVMARDEERSKNIAAQLVSENVQPRPALRLPGLSSWGI</sequence>
<gene>
    <name evidence="3" type="ORF">B5P44_p00029</name>
</gene>
<dbReference type="EMBL" id="MF600313">
    <property type="protein sequence ID" value="AVN58324.1"/>
    <property type="molecule type" value="Genomic_DNA"/>
</dbReference>
<accession>A0A343VR00</accession>
<dbReference type="Gene3D" id="1.10.260.40">
    <property type="entry name" value="lambda repressor-like DNA-binding domains"/>
    <property type="match status" value="2"/>
</dbReference>
<reference evidence="3" key="1">
    <citation type="journal article" date="2018" name="Front. Microbiol.">
        <title>Beyond the Limits: tRNA Array Units in Mycobacterium Genomes.</title>
        <authorList>
            <person name="Morgado S.M."/>
            <person name="Vicente A.C."/>
        </authorList>
    </citation>
    <scope>NUCLEOTIDE SEQUENCE</scope>
    <source>
        <strain evidence="3">CBMA 213</strain>
        <plasmid evidence="3">pCBMA213_1</plasmid>
    </source>
</reference>
<feature type="domain" description="HTH cro/C1-type" evidence="2">
    <location>
        <begin position="92"/>
        <end position="146"/>
    </location>
</feature>
<dbReference type="PANTHER" id="PTHR46558:SF11">
    <property type="entry name" value="HTH-TYPE TRANSCRIPTIONAL REGULATOR XRE"/>
    <property type="match status" value="1"/>
</dbReference>
<feature type="domain" description="HTH cro/C1-type" evidence="2">
    <location>
        <begin position="12"/>
        <end position="66"/>
    </location>
</feature>
<dbReference type="PANTHER" id="PTHR46558">
    <property type="entry name" value="TRACRIPTIONAL REGULATORY PROTEIN-RELATED-RELATED"/>
    <property type="match status" value="1"/>
</dbReference>
<keyword evidence="1" id="KW-0238">DNA-binding</keyword>
<dbReference type="RefSeq" id="WP_155921800.1">
    <property type="nucleotide sequence ID" value="NZ_MF600313.1"/>
</dbReference>
<organism evidence="3">
    <name type="scientific">Mycolicibacterium sp. CBMA 213</name>
    <dbReference type="NCBI Taxonomy" id="1968788"/>
    <lineage>
        <taxon>Bacteria</taxon>
        <taxon>Bacillati</taxon>
        <taxon>Actinomycetota</taxon>
        <taxon>Actinomycetes</taxon>
        <taxon>Mycobacteriales</taxon>
        <taxon>Mycobacteriaceae</taxon>
        <taxon>Mycolicibacterium</taxon>
    </lineage>
</organism>
<proteinExistence type="predicted"/>
<dbReference type="AlphaFoldDB" id="A0A343VR00"/>
<dbReference type="InterPro" id="IPR001387">
    <property type="entry name" value="Cro/C1-type_HTH"/>
</dbReference>
<dbReference type="InterPro" id="IPR010982">
    <property type="entry name" value="Lambda_DNA-bd_dom_sf"/>
</dbReference>
<protein>
    <recommendedName>
        <fullName evidence="2">HTH cro/C1-type domain-containing protein</fullName>
    </recommendedName>
</protein>
<dbReference type="SUPFAM" id="SSF47413">
    <property type="entry name" value="lambda repressor-like DNA-binding domains"/>
    <property type="match status" value="2"/>
</dbReference>
<name>A0A343VR00_9MYCO</name>
<evidence type="ECO:0000259" key="2">
    <source>
        <dbReference type="PROSITE" id="PS50943"/>
    </source>
</evidence>
<evidence type="ECO:0000256" key="1">
    <source>
        <dbReference type="ARBA" id="ARBA00023125"/>
    </source>
</evidence>
<evidence type="ECO:0000313" key="3">
    <source>
        <dbReference type="EMBL" id="AVN58324.1"/>
    </source>
</evidence>
<geneLocation type="plasmid" evidence="3">
    <name>pCBMA213_1</name>
</geneLocation>